<evidence type="ECO:0000313" key="5">
    <source>
        <dbReference type="Proteomes" id="UP000199409"/>
    </source>
</evidence>
<evidence type="ECO:0000313" key="4">
    <source>
        <dbReference type="EMBL" id="SEA68425.1"/>
    </source>
</evidence>
<evidence type="ECO:0000259" key="2">
    <source>
        <dbReference type="PROSITE" id="PS51192"/>
    </source>
</evidence>
<dbReference type="GO" id="GO:0009307">
    <property type="term" value="P:DNA restriction-modification system"/>
    <property type="evidence" value="ECO:0007669"/>
    <property type="project" value="InterPro"/>
</dbReference>
<dbReference type="InterPro" id="IPR011856">
    <property type="entry name" value="tRNA_endonuc-like_dom_sf"/>
</dbReference>
<dbReference type="SMART" id="SM00487">
    <property type="entry name" value="DEXDc"/>
    <property type="match status" value="1"/>
</dbReference>
<dbReference type="PROSITE" id="PS51192">
    <property type="entry name" value="HELICASE_ATP_BIND_1"/>
    <property type="match status" value="1"/>
</dbReference>
<dbReference type="OrthoDB" id="18878at2"/>
<dbReference type="PANTHER" id="PTHR45629">
    <property type="entry name" value="SNF2/RAD54 FAMILY MEMBER"/>
    <property type="match status" value="1"/>
</dbReference>
<dbReference type="AlphaFoldDB" id="A0A1H4D6Q8"/>
<dbReference type="Gene3D" id="3.40.1350.10">
    <property type="match status" value="1"/>
</dbReference>
<dbReference type="Proteomes" id="UP000199409">
    <property type="component" value="Unassembled WGS sequence"/>
</dbReference>
<dbReference type="PROSITE" id="PS51194">
    <property type="entry name" value="HELICASE_CTER"/>
    <property type="match status" value="1"/>
</dbReference>
<reference evidence="4 5" key="1">
    <citation type="submission" date="2016-10" db="EMBL/GenBank/DDBJ databases">
        <authorList>
            <person name="de Groot N.N."/>
        </authorList>
    </citation>
    <scope>NUCLEOTIDE SEQUENCE [LARGE SCALE GENOMIC DNA]</scope>
    <source>
        <strain evidence="4 5">DSM 7343</strain>
    </source>
</reference>
<dbReference type="InterPro" id="IPR000330">
    <property type="entry name" value="SNF2_N"/>
</dbReference>
<dbReference type="GO" id="GO:0004519">
    <property type="term" value="F:endonuclease activity"/>
    <property type="evidence" value="ECO:0007669"/>
    <property type="project" value="InterPro"/>
</dbReference>
<name>A0A1H4D6Q8_9BACT</name>
<evidence type="ECO:0000259" key="3">
    <source>
        <dbReference type="PROSITE" id="PS51194"/>
    </source>
</evidence>
<keyword evidence="1" id="KW-0378">Hydrolase</keyword>
<dbReference type="Pfam" id="PF00176">
    <property type="entry name" value="SNF2-rel_dom"/>
    <property type="match status" value="1"/>
</dbReference>
<keyword evidence="4" id="KW-0547">Nucleotide-binding</keyword>
<dbReference type="PANTHER" id="PTHR45629:SF7">
    <property type="entry name" value="DNA EXCISION REPAIR PROTEIN ERCC-6-RELATED"/>
    <property type="match status" value="1"/>
</dbReference>
<dbReference type="InterPro" id="IPR050496">
    <property type="entry name" value="SNF2_RAD54_helicase_repair"/>
</dbReference>
<dbReference type="Gene3D" id="3.40.50.10810">
    <property type="entry name" value="Tandem AAA-ATPase domain"/>
    <property type="match status" value="1"/>
</dbReference>
<dbReference type="GO" id="GO:0003677">
    <property type="term" value="F:DNA binding"/>
    <property type="evidence" value="ECO:0007669"/>
    <property type="project" value="InterPro"/>
</dbReference>
<dbReference type="InterPro" id="IPR001650">
    <property type="entry name" value="Helicase_C-like"/>
</dbReference>
<dbReference type="GO" id="GO:0004386">
    <property type="term" value="F:helicase activity"/>
    <property type="evidence" value="ECO:0007669"/>
    <property type="project" value="UniProtKB-KW"/>
</dbReference>
<dbReference type="Pfam" id="PF04471">
    <property type="entry name" value="Mrr_cat"/>
    <property type="match status" value="1"/>
</dbReference>
<feature type="domain" description="Helicase ATP-binding" evidence="2">
    <location>
        <begin position="482"/>
        <end position="657"/>
    </location>
</feature>
<dbReference type="InterPro" id="IPR027417">
    <property type="entry name" value="P-loop_NTPase"/>
</dbReference>
<keyword evidence="4" id="KW-0067">ATP-binding</keyword>
<organism evidence="4 5">
    <name type="scientific">Desulfuromusa kysingii</name>
    <dbReference type="NCBI Taxonomy" id="37625"/>
    <lineage>
        <taxon>Bacteria</taxon>
        <taxon>Pseudomonadati</taxon>
        <taxon>Thermodesulfobacteriota</taxon>
        <taxon>Desulfuromonadia</taxon>
        <taxon>Desulfuromonadales</taxon>
        <taxon>Geopsychrobacteraceae</taxon>
        <taxon>Desulfuromusa</taxon>
    </lineage>
</organism>
<keyword evidence="4" id="KW-0347">Helicase</keyword>
<dbReference type="SUPFAM" id="SSF52540">
    <property type="entry name" value="P-loop containing nucleoside triphosphate hydrolases"/>
    <property type="match status" value="2"/>
</dbReference>
<dbReference type="STRING" id="37625.SAMN05660420_02867"/>
<evidence type="ECO:0000256" key="1">
    <source>
        <dbReference type="ARBA" id="ARBA00022801"/>
    </source>
</evidence>
<protein>
    <submittedName>
        <fullName evidence="4">Superfamily II DNA or RNA helicase, SNF2 family</fullName>
    </submittedName>
</protein>
<dbReference type="InterPro" id="IPR007560">
    <property type="entry name" value="Restrct_endonuc_IV_Mrr"/>
</dbReference>
<keyword evidence="5" id="KW-1185">Reference proteome</keyword>
<dbReference type="SUPFAM" id="SSF52980">
    <property type="entry name" value="Restriction endonuclease-like"/>
    <property type="match status" value="1"/>
</dbReference>
<dbReference type="Gene3D" id="3.40.50.300">
    <property type="entry name" value="P-loop containing nucleotide triphosphate hydrolases"/>
    <property type="match status" value="1"/>
</dbReference>
<dbReference type="InterPro" id="IPR011335">
    <property type="entry name" value="Restrct_endonuc-II-like"/>
</dbReference>
<dbReference type="EMBL" id="FNQN01000009">
    <property type="protein sequence ID" value="SEA68425.1"/>
    <property type="molecule type" value="Genomic_DNA"/>
</dbReference>
<dbReference type="GO" id="GO:0016787">
    <property type="term" value="F:hydrolase activity"/>
    <property type="evidence" value="ECO:0007669"/>
    <property type="project" value="UniProtKB-KW"/>
</dbReference>
<gene>
    <name evidence="4" type="ORF">SAMN05660420_02867</name>
</gene>
<feature type="domain" description="Helicase C-terminal" evidence="3">
    <location>
        <begin position="784"/>
        <end position="931"/>
    </location>
</feature>
<dbReference type="CDD" id="cd18793">
    <property type="entry name" value="SF2_C_SNF"/>
    <property type="match status" value="1"/>
</dbReference>
<dbReference type="RefSeq" id="WP_092350023.1">
    <property type="nucleotide sequence ID" value="NZ_FNQN01000009.1"/>
</dbReference>
<sequence length="1094" mass="122717">MTVLKWTTTDEGILFACHEEGKPLVVEKWGKTPVVSETGESLSVGSLLVSLDNEEGTQPDACSVLVPWKCLALFEPYELKQLGFPQPSLFRLNITGSGVLLRPGFVFNFQFLHPNGQPVMGSTRNGSFLTVGGNRFCLLDPIFTLVEMMESFNALSPEDMEQRLLLWGKMKELLPEDVVVDDYLRGINVAPADAFTLEISDEGEANFNPILVKGREEDNLTEFAEGKARAFETLLPEVTQESFTSRFTDARRVMGRYALDGGWYVAIPPALKKALSVVKEMQSRPVEERRAFIANPRHALKQAMGEVEDSLLENLFYESPEFLSDRIKYLGVWEPKVGAFLFSTKQDWLGGPEELGLPIGNNCIVRVPVDEILELIEAIQKAKEANKLEVDYRGQKIPANDETIRALSASQPAVKPEEGDGQYKPEKETVPLKIVPIIKDNIVDDEFTRQVRRRNGSNQELPQGLRSELLPHQRQGLFWLQTNWIEGYSGVLLADDMGLGKTFQALAFLNWTKALMETGKWSRQPFLIVAPTGLLKNWEEEESKHLVSPGLGNLLRAYGAEFRPYKAMLVGRAAQEISKYDWVLTTYETLRDYIRIFIKIDWGVTFFDEVQKIKNPSAMMTDMAKSLQSEFTVALTGTPVENRLADLWCIVDTVQPGLLKDLKSFSRTYESEDGAILPESSAKLKKKLVDAPPRVMLRRLKEDHLEGLPAKNSQVIQKPMPEVQAAAYQKAVFEARSAGKKKGKMLSAIQKFRSISLHPYAYDVSMDGNEYVKDSARLEGAFEILDQIARKKEKALIFVESKQMQQWLVPYIQQRYELEYAPMVINGTVSGPKRQERVKIFQASDQNNFDVMILSPKAGGVGLTLTAANHVIHLSRWWNPAVEDQCTDRAFRIGQKKEVSVYYPMAIHPDISDVSFDSNLNRLLERKRSLSREVLAPPGGSSADVVDLFNETINEESVSSGGLKFGLPEIDLLEPLAFEDLVINQLHLNGYQAQRTPLSGDCGADVVVKGLLEAGEPSFVIQCKHTQTQNYCSESAVQEILNSLPAYRHISEQLIPLVVTNARGFTNRAIALSRAHGVRLIGRDEIVGWLQNPI</sequence>
<dbReference type="GO" id="GO:0005524">
    <property type="term" value="F:ATP binding"/>
    <property type="evidence" value="ECO:0007669"/>
    <property type="project" value="InterPro"/>
</dbReference>
<accession>A0A1H4D6Q8</accession>
<dbReference type="InterPro" id="IPR038718">
    <property type="entry name" value="SNF2-like_sf"/>
</dbReference>
<dbReference type="InterPro" id="IPR014001">
    <property type="entry name" value="Helicase_ATP-bd"/>
</dbReference>
<dbReference type="Pfam" id="PF00271">
    <property type="entry name" value="Helicase_C"/>
    <property type="match status" value="1"/>
</dbReference>
<dbReference type="SMART" id="SM00490">
    <property type="entry name" value="HELICc"/>
    <property type="match status" value="1"/>
</dbReference>
<proteinExistence type="predicted"/>
<dbReference type="InterPro" id="IPR049730">
    <property type="entry name" value="SNF2/RAD54-like_C"/>
</dbReference>